<gene>
    <name evidence="3" type="ordered locus">S70_06630</name>
</gene>
<dbReference type="GO" id="GO:0043709">
    <property type="term" value="P:cell adhesion involved in single-species biofilm formation"/>
    <property type="evidence" value="ECO:0007669"/>
    <property type="project" value="TreeGrafter"/>
</dbReference>
<dbReference type="GO" id="GO:0009289">
    <property type="term" value="C:pilus"/>
    <property type="evidence" value="ECO:0007669"/>
    <property type="project" value="InterPro"/>
</dbReference>
<dbReference type="InterPro" id="IPR050263">
    <property type="entry name" value="Bact_Fimbrial_Adh_Pro"/>
</dbReference>
<dbReference type="PANTHER" id="PTHR33420:SF26">
    <property type="entry name" value="FIMBRIAL SUBUNIT"/>
    <property type="match status" value="1"/>
</dbReference>
<dbReference type="EMBL" id="CP003488">
    <property type="protein sequence ID" value="AFH93197.1"/>
    <property type="molecule type" value="Genomic_DNA"/>
</dbReference>
<dbReference type="OrthoDB" id="6465283at2"/>
<protein>
    <submittedName>
        <fullName evidence="3">Fimbrial protein domain-containing protein</fullName>
    </submittedName>
</protein>
<reference evidence="4" key="2">
    <citation type="submission" date="2012-04" db="EMBL/GenBank/DDBJ databases">
        <title>Complete genome sequence of Providencia stuartii clinical isolate MRSN 2154.</title>
        <authorList>
            <person name="Clifford R.J."/>
            <person name="Hang J."/>
            <person name="Riley M.C."/>
            <person name="Onmus-Leone F."/>
            <person name="Kuschner R.A."/>
            <person name="Lesho E.P."/>
            <person name="Waterman P.E."/>
        </authorList>
    </citation>
    <scope>NUCLEOTIDE SEQUENCE [LARGE SCALE GENOMIC DNA]</scope>
    <source>
        <strain evidence="4">MRSN 2154</strain>
    </source>
</reference>
<dbReference type="PATRIC" id="fig|1157951.4.peg.1315"/>
<accession>A0A140NKM4</accession>
<evidence type="ECO:0000256" key="1">
    <source>
        <dbReference type="SAM" id="SignalP"/>
    </source>
</evidence>
<name>A0A140NKM4_PROSM</name>
<dbReference type="KEGG" id="psi:S70_06630"/>
<proteinExistence type="predicted"/>
<dbReference type="Pfam" id="PF00419">
    <property type="entry name" value="Fimbrial"/>
    <property type="match status" value="1"/>
</dbReference>
<dbReference type="InterPro" id="IPR008966">
    <property type="entry name" value="Adhesion_dom_sf"/>
</dbReference>
<dbReference type="AlphaFoldDB" id="A0A140NKM4"/>
<dbReference type="Proteomes" id="UP000005012">
    <property type="component" value="Chromosome"/>
</dbReference>
<dbReference type="PANTHER" id="PTHR33420">
    <property type="entry name" value="FIMBRIAL SUBUNIT ELFA-RELATED"/>
    <property type="match status" value="1"/>
</dbReference>
<reference evidence="3 4" key="1">
    <citation type="journal article" date="2012" name="J. Bacteriol.">
        <title>Complete Genome Sequence of Providencia stuartii Clinical Isolate MRSN 2154.</title>
        <authorList>
            <person name="Clifford R.J."/>
            <person name="Hang J."/>
            <person name="Riley M.C."/>
            <person name="Onmus-Leone F."/>
            <person name="Kuschner R.A."/>
            <person name="Lesho E.P."/>
            <person name="Waterman P.E."/>
        </authorList>
    </citation>
    <scope>NUCLEOTIDE SEQUENCE [LARGE SCALE GENOMIC DNA]</scope>
    <source>
        <strain evidence="3 4">MRSN 2154</strain>
    </source>
</reference>
<feature type="chain" id="PRO_5007303680" evidence="1">
    <location>
        <begin position="26"/>
        <end position="174"/>
    </location>
</feature>
<dbReference type="InterPro" id="IPR036937">
    <property type="entry name" value="Adhesion_dom_fimbrial_sf"/>
</dbReference>
<sequence length="174" mass="18624">MMNRQAKISAMALWLSGLMPLTTYAVDVNFTANLIQNPPCDVAGPDGVDQPIRVPFGEVGITKINGENYRQDFTLTLSCGTGLGNAVALYLEYRGMVAESFDNKALQASQTGLGVRLYHQGVVIPPNTGTPITMSDNGVATLPLYAVPVKDTDPSAMLYEGNFTATASVEMNYP</sequence>
<evidence type="ECO:0000259" key="2">
    <source>
        <dbReference type="Pfam" id="PF00419"/>
    </source>
</evidence>
<dbReference type="InterPro" id="IPR000259">
    <property type="entry name" value="Adhesion_dom_fimbrial"/>
</dbReference>
<keyword evidence="1" id="KW-0732">Signal</keyword>
<dbReference type="Gene3D" id="2.60.40.1090">
    <property type="entry name" value="Fimbrial-type adhesion domain"/>
    <property type="match status" value="1"/>
</dbReference>
<feature type="domain" description="Fimbrial-type adhesion" evidence="2">
    <location>
        <begin position="29"/>
        <end position="173"/>
    </location>
</feature>
<feature type="signal peptide" evidence="1">
    <location>
        <begin position="1"/>
        <end position="25"/>
    </location>
</feature>
<evidence type="ECO:0000313" key="3">
    <source>
        <dbReference type="EMBL" id="AFH93197.1"/>
    </source>
</evidence>
<dbReference type="HOGENOM" id="CLU_114111_1_2_6"/>
<dbReference type="SUPFAM" id="SSF49401">
    <property type="entry name" value="Bacterial adhesins"/>
    <property type="match status" value="1"/>
</dbReference>
<evidence type="ECO:0000313" key="4">
    <source>
        <dbReference type="Proteomes" id="UP000005012"/>
    </source>
</evidence>
<organism evidence="3 4">
    <name type="scientific">Providencia stuartii (strain MRSN 2154)</name>
    <dbReference type="NCBI Taxonomy" id="1157951"/>
    <lineage>
        <taxon>Bacteria</taxon>
        <taxon>Pseudomonadati</taxon>
        <taxon>Pseudomonadota</taxon>
        <taxon>Gammaproteobacteria</taxon>
        <taxon>Enterobacterales</taxon>
        <taxon>Morganellaceae</taxon>
        <taxon>Providencia</taxon>
    </lineage>
</organism>